<dbReference type="RefSeq" id="WP_066466642.1">
    <property type="nucleotide sequence ID" value="NZ_MATO01000096.1"/>
</dbReference>
<comment type="caution">
    <text evidence="2">The sequence shown here is derived from an EMBL/GenBank/DDBJ whole genome shotgun (WGS) entry which is preliminary data.</text>
</comment>
<gene>
    <name evidence="2" type="ORF">A6K76_16330</name>
</gene>
<reference evidence="2 3" key="1">
    <citation type="submission" date="2016-07" db="EMBL/GenBank/DDBJ databases">
        <title>Caryophanon latum genome sequencing.</title>
        <authorList>
            <person name="Verma A."/>
            <person name="Pal Y."/>
            <person name="Krishnamurthi S."/>
        </authorList>
    </citation>
    <scope>NUCLEOTIDE SEQUENCE [LARGE SCALE GENOMIC DNA]</scope>
    <source>
        <strain evidence="2 3">DSM 14151</strain>
    </source>
</reference>
<accession>A0A1C0Y5J1</accession>
<proteinExistence type="predicted"/>
<dbReference type="Proteomes" id="UP000093482">
    <property type="component" value="Unassembled WGS sequence"/>
</dbReference>
<dbReference type="GO" id="GO:0009307">
    <property type="term" value="P:DNA restriction-modification system"/>
    <property type="evidence" value="ECO:0007669"/>
    <property type="project" value="InterPro"/>
</dbReference>
<sequence length="679" mass="77276">MLDEKLEQQKIEWKRKRWAIPNIKGSKKSWYYLVKELIKLVADNLATDLDSHPYIDGITDTDTWRSYTTFLKTMGLVSNRAGILSLTEIGYQFYVNPSKRYLADLIQDKIRLFGEILILLDKSAQRIEDIDQQLCEAFDLDWSNLSNTRSRMDWLEVLELIEDVGNRKWALTIEGESALNDWSLITADVLNLFDSNPNKIAIPNPPKEIAWLLQSLSENPENHKKRNTYNLWIPSPNRINNLRTIIQFALERVSRKEFFTFIETEFNLKTSSAESILPFLRASGLLEEVGRNIYMATAVGKAWCETENDLDLIRILHCHIQFVGELIQAAEQDSVRNDIYIQAQKYGMNREKTRWITGFLLEAGLLEEPRYLHLKATPLGREFVSTLPLNLYIEEDTNVIPEVKVKKVKQQSEQGIEEELFTRLGASSNDPMAFGKKSGVAFEECIADIFCYMGFDAKRIGGSGDTDVVIRWKDNNGISMTAIVDGKSKSSGTVSHSDISDVAIDTHKEKNNAEYVAIVAASFSGDTIRNHAKKKKFALITVTELIELARNAHSLGLSLEEISYVFQVPNGMQKLYDIIESKKRQMEIITLVVSQFRQEQDQLGNLSARDLYLLLRATTISPTLDELMEVFHILSKEEIGILTLITTSSTPENATYMLAHTKNVINRLRATISAIEKGL</sequence>
<organism evidence="2 3">
    <name type="scientific">Caryophanon latum</name>
    <dbReference type="NCBI Taxonomy" id="33977"/>
    <lineage>
        <taxon>Bacteria</taxon>
        <taxon>Bacillati</taxon>
        <taxon>Bacillota</taxon>
        <taxon>Bacilli</taxon>
        <taxon>Bacillales</taxon>
        <taxon>Caryophanaceae</taxon>
        <taxon>Caryophanon</taxon>
    </lineage>
</organism>
<dbReference type="GO" id="GO:0003677">
    <property type="term" value="F:DNA binding"/>
    <property type="evidence" value="ECO:0007669"/>
    <property type="project" value="InterPro"/>
</dbReference>
<dbReference type="OrthoDB" id="2085490at2"/>
<dbReference type="InterPro" id="IPR007560">
    <property type="entry name" value="Restrct_endonuc_IV_Mrr"/>
</dbReference>
<dbReference type="EMBL" id="MATO01000096">
    <property type="protein sequence ID" value="OCS82447.1"/>
    <property type="molecule type" value="Genomic_DNA"/>
</dbReference>
<name>A0A1C0Y5J1_9BACL</name>
<dbReference type="AlphaFoldDB" id="A0A1C0Y5J1"/>
<protein>
    <recommendedName>
        <fullName evidence="1">Restriction endonuclease type IV Mrr domain-containing protein</fullName>
    </recommendedName>
</protein>
<dbReference type="Gene3D" id="3.40.91.30">
    <property type="match status" value="1"/>
</dbReference>
<evidence type="ECO:0000313" key="3">
    <source>
        <dbReference type="Proteomes" id="UP000093482"/>
    </source>
</evidence>
<dbReference type="GO" id="GO:0004519">
    <property type="term" value="F:endonuclease activity"/>
    <property type="evidence" value="ECO:0007669"/>
    <property type="project" value="InterPro"/>
</dbReference>
<evidence type="ECO:0000259" key="1">
    <source>
        <dbReference type="Pfam" id="PF04471"/>
    </source>
</evidence>
<evidence type="ECO:0000313" key="2">
    <source>
        <dbReference type="EMBL" id="OCS82447.1"/>
    </source>
</evidence>
<feature type="domain" description="Restriction endonuclease type IV Mrr" evidence="1">
    <location>
        <begin position="438"/>
        <end position="548"/>
    </location>
</feature>
<keyword evidence="3" id="KW-1185">Reference proteome</keyword>
<dbReference type="Pfam" id="PF04471">
    <property type="entry name" value="Mrr_cat"/>
    <property type="match status" value="1"/>
</dbReference>